<evidence type="ECO:0008006" key="2">
    <source>
        <dbReference type="Google" id="ProtNLM"/>
    </source>
</evidence>
<proteinExistence type="predicted"/>
<dbReference type="EMBL" id="KT232076">
    <property type="protein sequence ID" value="ALA45718.1"/>
    <property type="molecule type" value="Genomic_DNA"/>
</dbReference>
<reference evidence="1" key="1">
    <citation type="submission" date="2015-07" db="EMBL/GenBank/DDBJ databases">
        <title>Sequence of a LowGC-type plasmid harboring tetracycline and streptomycin resistance genes originating from cattle feces.</title>
        <authorList>
            <person name="Kyselkova M."/>
            <person name="Chrudimsky T."/>
            <person name="Chronakova A."/>
            <person name="Smalla K."/>
            <person name="Elhottova D."/>
        </authorList>
    </citation>
    <scope>NUCLEOTIDE SEQUENCE [LARGE SCALE GENOMIC DNA]</scope>
</reference>
<organism evidence="1">
    <name type="scientific">Lambdavirus lambda</name>
    <dbReference type="NCBI Taxonomy" id="10710"/>
    <lineage>
        <taxon>Viruses</taxon>
        <taxon>Duplodnaviria</taxon>
        <taxon>Heunggongvirae</taxon>
        <taxon>Uroviricota</taxon>
        <taxon>Caudoviricetes</taxon>
        <taxon>Lambdavirus</taxon>
    </lineage>
</organism>
<accession>A0A0K2FJA8</accession>
<protein>
    <recommendedName>
        <fullName evidence="2">Protein ea47</fullName>
    </recommendedName>
</protein>
<sequence>MQPIKMESFMTKKPWERRLKDLSHLLKCCIDTYFDPELFRLNLNQFLQTARTVTFIIQKNKNQIIGYDIWYNNNVIEKWKNDPLMAWAKNSRNTIEKQGDLEMYSEAKATLISSYIEENDIEFITNESMLNIGIKKLVRLAQKKLPSYLTESSIIKSERRWVANTLKDYELLHALAIIYGRMYNCCNSLGIQINNPMGDDVISPTSFDSLFDEARRITYLKLKDYSISKLSFSMIQYDNKIIPEDIKERLKLVDKPKNITSTEELVDYTAKLAETTFLKDGYHIQTLIFYDKQFHPIDLINTTFEDQADKYIFWRYAADRAKITNAYGFIWISELWLRKASIYSNKPIHTMPIIDERLQVIGIDSNNNQKCISWKIVRENEEKKPTLEISTADSKHDEKPYFMRSVLKAIGGDVNTMNN</sequence>
<name>A0A0K2FJA8_9CAUD</name>
<evidence type="ECO:0000313" key="1">
    <source>
        <dbReference type="EMBL" id="ALA45718.1"/>
    </source>
</evidence>